<keyword evidence="7" id="KW-1185">Reference proteome</keyword>
<dbReference type="PANTHER" id="PTHR34997:SF1">
    <property type="entry name" value="PEPTIDOGLYCAN-BINDING LYSIN DOMAIN"/>
    <property type="match status" value="1"/>
</dbReference>
<proteinExistence type="predicted"/>
<keyword evidence="1" id="KW-0147">Chitin-binding</keyword>
<evidence type="ECO:0000259" key="5">
    <source>
        <dbReference type="PROSITE" id="PS51782"/>
    </source>
</evidence>
<feature type="domain" description="LysM" evidence="5">
    <location>
        <begin position="83"/>
        <end position="129"/>
    </location>
</feature>
<dbReference type="InterPro" id="IPR018392">
    <property type="entry name" value="LysM"/>
</dbReference>
<keyword evidence="2" id="KW-0843">Virulence</keyword>
<protein>
    <recommendedName>
        <fullName evidence="5">LysM domain-containing protein</fullName>
    </recommendedName>
</protein>
<dbReference type="InterPro" id="IPR052210">
    <property type="entry name" value="LysM1-like"/>
</dbReference>
<comment type="caution">
    <text evidence="6">The sequence shown here is derived from an EMBL/GenBank/DDBJ whole genome shotgun (WGS) entry which is preliminary data.</text>
</comment>
<dbReference type="Gene3D" id="3.10.350.10">
    <property type="entry name" value="LysM domain"/>
    <property type="match status" value="2"/>
</dbReference>
<evidence type="ECO:0000256" key="3">
    <source>
        <dbReference type="SAM" id="MobiDB-lite"/>
    </source>
</evidence>
<name>A0AAD6SE19_9AGAR</name>
<dbReference type="PANTHER" id="PTHR34997">
    <property type="entry name" value="AM15"/>
    <property type="match status" value="1"/>
</dbReference>
<reference evidence="6" key="1">
    <citation type="submission" date="2023-03" db="EMBL/GenBank/DDBJ databases">
        <title>Massive genome expansion in bonnet fungi (Mycena s.s.) driven by repeated elements and novel gene families across ecological guilds.</title>
        <authorList>
            <consortium name="Lawrence Berkeley National Laboratory"/>
            <person name="Harder C.B."/>
            <person name="Miyauchi S."/>
            <person name="Viragh M."/>
            <person name="Kuo A."/>
            <person name="Thoen E."/>
            <person name="Andreopoulos B."/>
            <person name="Lu D."/>
            <person name="Skrede I."/>
            <person name="Drula E."/>
            <person name="Henrissat B."/>
            <person name="Morin E."/>
            <person name="Kohler A."/>
            <person name="Barry K."/>
            <person name="LaButti K."/>
            <person name="Morin E."/>
            <person name="Salamov A."/>
            <person name="Lipzen A."/>
            <person name="Mereny Z."/>
            <person name="Hegedus B."/>
            <person name="Baldrian P."/>
            <person name="Stursova M."/>
            <person name="Weitz H."/>
            <person name="Taylor A."/>
            <person name="Grigoriev I.V."/>
            <person name="Nagy L.G."/>
            <person name="Martin F."/>
            <person name="Kauserud H."/>
        </authorList>
    </citation>
    <scope>NUCLEOTIDE SEQUENCE</scope>
    <source>
        <strain evidence="6">CBHHK200</strain>
    </source>
</reference>
<evidence type="ECO:0000256" key="4">
    <source>
        <dbReference type="SAM" id="SignalP"/>
    </source>
</evidence>
<dbReference type="GO" id="GO:0008061">
    <property type="term" value="F:chitin binding"/>
    <property type="evidence" value="ECO:0007669"/>
    <property type="project" value="UniProtKB-KW"/>
</dbReference>
<evidence type="ECO:0000313" key="7">
    <source>
        <dbReference type="Proteomes" id="UP001218188"/>
    </source>
</evidence>
<gene>
    <name evidence="6" type="ORF">C8F04DRAFT_1127803</name>
</gene>
<dbReference type="EMBL" id="JARJCM010000151">
    <property type="protein sequence ID" value="KAJ7025532.1"/>
    <property type="molecule type" value="Genomic_DNA"/>
</dbReference>
<organism evidence="6 7">
    <name type="scientific">Mycena alexandri</name>
    <dbReference type="NCBI Taxonomy" id="1745969"/>
    <lineage>
        <taxon>Eukaryota</taxon>
        <taxon>Fungi</taxon>
        <taxon>Dikarya</taxon>
        <taxon>Basidiomycota</taxon>
        <taxon>Agaricomycotina</taxon>
        <taxon>Agaricomycetes</taxon>
        <taxon>Agaricomycetidae</taxon>
        <taxon>Agaricales</taxon>
        <taxon>Marasmiineae</taxon>
        <taxon>Mycenaceae</taxon>
        <taxon>Mycena</taxon>
    </lineage>
</organism>
<feature type="domain" description="LysM" evidence="5">
    <location>
        <begin position="27"/>
        <end position="74"/>
    </location>
</feature>
<dbReference type="AlphaFoldDB" id="A0AAD6SE19"/>
<evidence type="ECO:0000256" key="2">
    <source>
        <dbReference type="ARBA" id="ARBA00023026"/>
    </source>
</evidence>
<sequence>MFTRALTLLAIPFVAHASLASRGACNRRYTIQENDICDSISAANQVSTYQLATINAGYIDTGCTNLEPGASICLGYAGEDCTTTYVIVADDTCDAITDKFSISSSTLRTNNPQINAACDNIYIGEVLCVSSKVEVPPAPGSSKNSGSSENDDVPYCDEL</sequence>
<evidence type="ECO:0000313" key="6">
    <source>
        <dbReference type="EMBL" id="KAJ7025532.1"/>
    </source>
</evidence>
<dbReference type="SUPFAM" id="SSF54106">
    <property type="entry name" value="LysM domain"/>
    <property type="match status" value="2"/>
</dbReference>
<accession>A0AAD6SE19</accession>
<evidence type="ECO:0000256" key="1">
    <source>
        <dbReference type="ARBA" id="ARBA00022669"/>
    </source>
</evidence>
<dbReference type="SMART" id="SM00257">
    <property type="entry name" value="LysM"/>
    <property type="match status" value="2"/>
</dbReference>
<keyword evidence="4" id="KW-0732">Signal</keyword>
<dbReference type="InterPro" id="IPR036779">
    <property type="entry name" value="LysM_dom_sf"/>
</dbReference>
<dbReference type="PROSITE" id="PS51782">
    <property type="entry name" value="LYSM"/>
    <property type="match status" value="2"/>
</dbReference>
<feature type="signal peptide" evidence="4">
    <location>
        <begin position="1"/>
        <end position="17"/>
    </location>
</feature>
<dbReference type="Pfam" id="PF01476">
    <property type="entry name" value="LysM"/>
    <property type="match status" value="2"/>
</dbReference>
<feature type="region of interest" description="Disordered" evidence="3">
    <location>
        <begin position="136"/>
        <end position="159"/>
    </location>
</feature>
<feature type="chain" id="PRO_5042197058" description="LysM domain-containing protein" evidence="4">
    <location>
        <begin position="18"/>
        <end position="159"/>
    </location>
</feature>
<dbReference type="Proteomes" id="UP001218188">
    <property type="component" value="Unassembled WGS sequence"/>
</dbReference>
<feature type="compositionally biased region" description="Acidic residues" evidence="3">
    <location>
        <begin position="149"/>
        <end position="159"/>
    </location>
</feature>